<reference evidence="6" key="2">
    <citation type="submission" date="2013-12" db="EMBL/GenBank/DDBJ databases">
        <title>Evolution of pathogenesis and genome organization in the Tremellales.</title>
        <authorList>
            <person name="Cuomo C."/>
            <person name="Litvintseva A."/>
            <person name="Heitman J."/>
            <person name="Chen Y."/>
            <person name="Sun S."/>
            <person name="Springer D."/>
            <person name="Dromer F."/>
            <person name="Young S."/>
            <person name="Zeng Q."/>
            <person name="Chapman S."/>
            <person name="Gujja S."/>
            <person name="Saif S."/>
            <person name="Birren B."/>
        </authorList>
    </citation>
    <scope>NUCLEOTIDE SEQUENCE [LARGE SCALE GENOMIC DNA]</scope>
    <source>
        <strain evidence="6">BCC8398</strain>
    </source>
</reference>
<dbReference type="Proteomes" id="UP000092666">
    <property type="component" value="Unassembled WGS sequence"/>
</dbReference>
<keyword evidence="6" id="KW-1185">Reference proteome</keyword>
<evidence type="ECO:0000313" key="5">
    <source>
        <dbReference type="EMBL" id="OCF35094.1"/>
    </source>
</evidence>
<dbReference type="EMBL" id="KI669500">
    <property type="protein sequence ID" value="OCF35094.1"/>
    <property type="molecule type" value="Genomic_DNA"/>
</dbReference>
<protein>
    <recommendedName>
        <fullName evidence="4">HpcH/HpaI aldolase/citrate lyase domain-containing protein</fullName>
    </recommendedName>
</protein>
<proteinExistence type="inferred from homology"/>
<dbReference type="Gene3D" id="3.20.20.60">
    <property type="entry name" value="Phosphoenolpyruvate-binding domains"/>
    <property type="match status" value="1"/>
</dbReference>
<evidence type="ECO:0000256" key="3">
    <source>
        <dbReference type="ARBA" id="ARBA00023239"/>
    </source>
</evidence>
<accession>A0A1B9GVM4</accession>
<dbReference type="GO" id="GO:0046872">
    <property type="term" value="F:metal ion binding"/>
    <property type="evidence" value="ECO:0007669"/>
    <property type="project" value="UniProtKB-KW"/>
</dbReference>
<evidence type="ECO:0000256" key="2">
    <source>
        <dbReference type="ARBA" id="ARBA00022723"/>
    </source>
</evidence>
<comment type="similarity">
    <text evidence="1">Belongs to the HpcH/HpaI aldolase family.</text>
</comment>
<dbReference type="PANTHER" id="PTHR30502">
    <property type="entry name" value="2-KETO-3-DEOXY-L-RHAMNONATE ALDOLASE"/>
    <property type="match status" value="1"/>
</dbReference>
<evidence type="ECO:0000313" key="6">
    <source>
        <dbReference type="Proteomes" id="UP000092666"/>
    </source>
</evidence>
<reference evidence="5 6" key="1">
    <citation type="submission" date="2013-07" db="EMBL/GenBank/DDBJ databases">
        <title>The Genome Sequence of Cryptococcus heveanensis BCC8398.</title>
        <authorList>
            <consortium name="The Broad Institute Genome Sequencing Platform"/>
            <person name="Cuomo C."/>
            <person name="Litvintseva A."/>
            <person name="Chen Y."/>
            <person name="Heitman J."/>
            <person name="Sun S."/>
            <person name="Springer D."/>
            <person name="Dromer F."/>
            <person name="Young S.K."/>
            <person name="Zeng Q."/>
            <person name="Gargeya S."/>
            <person name="Fitzgerald M."/>
            <person name="Abouelleil A."/>
            <person name="Alvarado L."/>
            <person name="Berlin A.M."/>
            <person name="Chapman S.B."/>
            <person name="Dewar J."/>
            <person name="Goldberg J."/>
            <person name="Griggs A."/>
            <person name="Gujja S."/>
            <person name="Hansen M."/>
            <person name="Howarth C."/>
            <person name="Imamovic A."/>
            <person name="Larimer J."/>
            <person name="McCowan C."/>
            <person name="Murphy C."/>
            <person name="Pearson M."/>
            <person name="Priest M."/>
            <person name="Roberts A."/>
            <person name="Saif S."/>
            <person name="Shea T."/>
            <person name="Sykes S."/>
            <person name="Wortman J."/>
            <person name="Nusbaum C."/>
            <person name="Birren B."/>
        </authorList>
    </citation>
    <scope>NUCLEOTIDE SEQUENCE [LARGE SCALE GENOMIC DNA]</scope>
    <source>
        <strain evidence="5 6">BCC8398</strain>
    </source>
</reference>
<dbReference type="InterPro" id="IPR040442">
    <property type="entry name" value="Pyrv_kinase-like_dom_sf"/>
</dbReference>
<name>A0A1B9GVM4_9TREE</name>
<dbReference type="Pfam" id="PF03328">
    <property type="entry name" value="HpcH_HpaI"/>
    <property type="match status" value="1"/>
</dbReference>
<sequence length="287" mass="29804">MSANGFDGLEAARQVAVPSPLKDKLQAGQLAHALSIKIVSSIEVIGFAKASGYDCVLIDLEHSPFGLETTNQLSCAALSLGLTPIVRVPANTSDWISRTLDGGAQAIIVPHVNSAAEAANVVKYARFAPLGERSATGTMPMLRYANVPAKYANPVCNDLVTVICMIETERALEDVDSIAAVPGVDVLLIGCGDLTSDMGIPGDMGNPRVEAAFERVSAAAKKASVNGRLVSVGFGGLHGRLDLVEKFAKKLDNARFVMAGADNTFLLQAVTDGGAAITKVANSIAGK</sequence>
<organism evidence="5 6">
    <name type="scientific">Kwoniella heveanensis BCC8398</name>
    <dbReference type="NCBI Taxonomy" id="1296120"/>
    <lineage>
        <taxon>Eukaryota</taxon>
        <taxon>Fungi</taxon>
        <taxon>Dikarya</taxon>
        <taxon>Basidiomycota</taxon>
        <taxon>Agaricomycotina</taxon>
        <taxon>Tremellomycetes</taxon>
        <taxon>Tremellales</taxon>
        <taxon>Cryptococcaceae</taxon>
        <taxon>Kwoniella</taxon>
    </lineage>
</organism>
<dbReference type="STRING" id="1296120.A0A1B9GVM4"/>
<dbReference type="InterPro" id="IPR050251">
    <property type="entry name" value="HpcH-HpaI_aldolase"/>
</dbReference>
<dbReference type="AlphaFoldDB" id="A0A1B9GVM4"/>
<evidence type="ECO:0000259" key="4">
    <source>
        <dbReference type="Pfam" id="PF03328"/>
    </source>
</evidence>
<evidence type="ECO:0000256" key="1">
    <source>
        <dbReference type="ARBA" id="ARBA00005568"/>
    </source>
</evidence>
<dbReference type="InterPro" id="IPR005000">
    <property type="entry name" value="Aldolase/citrate-lyase_domain"/>
</dbReference>
<gene>
    <name evidence="5" type="ORF">I316_03134</name>
</gene>
<dbReference type="InterPro" id="IPR015813">
    <property type="entry name" value="Pyrv/PenolPyrv_kinase-like_dom"/>
</dbReference>
<keyword evidence="2" id="KW-0479">Metal-binding</keyword>
<keyword evidence="3" id="KW-0456">Lyase</keyword>
<dbReference type="PANTHER" id="PTHR30502:SF0">
    <property type="entry name" value="PHOSPHOENOLPYRUVATE CARBOXYLASE FAMILY PROTEIN"/>
    <property type="match status" value="1"/>
</dbReference>
<feature type="domain" description="HpcH/HpaI aldolase/citrate lyase" evidence="4">
    <location>
        <begin position="45"/>
        <end position="226"/>
    </location>
</feature>
<dbReference type="OrthoDB" id="1621678at2759"/>
<dbReference type="GO" id="GO:0005737">
    <property type="term" value="C:cytoplasm"/>
    <property type="evidence" value="ECO:0007669"/>
    <property type="project" value="TreeGrafter"/>
</dbReference>
<dbReference type="GO" id="GO:0016832">
    <property type="term" value="F:aldehyde-lyase activity"/>
    <property type="evidence" value="ECO:0007669"/>
    <property type="project" value="TreeGrafter"/>
</dbReference>
<dbReference type="SUPFAM" id="SSF51621">
    <property type="entry name" value="Phosphoenolpyruvate/pyruvate domain"/>
    <property type="match status" value="1"/>
</dbReference>